<reference evidence="2 3" key="1">
    <citation type="submission" date="2018-11" db="EMBL/GenBank/DDBJ databases">
        <title>Genomic Encyclopedia of Type Strains, Phase IV (KMG-IV): sequencing the most valuable type-strain genomes for metagenomic binning, comparative biology and taxonomic classification.</title>
        <authorList>
            <person name="Goeker M."/>
        </authorList>
    </citation>
    <scope>NUCLEOTIDE SEQUENCE [LARGE SCALE GENOMIC DNA]</scope>
    <source>
        <strain evidence="2 3">DSM 21945</strain>
    </source>
</reference>
<dbReference type="Proteomes" id="UP000268033">
    <property type="component" value="Unassembled WGS sequence"/>
</dbReference>
<dbReference type="STRING" id="584787.GCA_001247655_00693"/>
<feature type="transmembrane region" description="Helical" evidence="1">
    <location>
        <begin position="69"/>
        <end position="87"/>
    </location>
</feature>
<evidence type="ECO:0000256" key="1">
    <source>
        <dbReference type="SAM" id="Phobius"/>
    </source>
</evidence>
<proteinExistence type="predicted"/>
<dbReference type="RefSeq" id="WP_050659603.1">
    <property type="nucleotide sequence ID" value="NZ_JBLXAC010000010.1"/>
</dbReference>
<feature type="transmembrane region" description="Helical" evidence="1">
    <location>
        <begin position="12"/>
        <end position="30"/>
    </location>
</feature>
<organism evidence="2 3">
    <name type="scientific">Gallaecimonas pentaromativorans</name>
    <dbReference type="NCBI Taxonomy" id="584787"/>
    <lineage>
        <taxon>Bacteria</taxon>
        <taxon>Pseudomonadati</taxon>
        <taxon>Pseudomonadota</taxon>
        <taxon>Gammaproteobacteria</taxon>
        <taxon>Enterobacterales</taxon>
        <taxon>Gallaecimonadaceae</taxon>
        <taxon>Gallaecimonas</taxon>
    </lineage>
</organism>
<comment type="caution">
    <text evidence="2">The sequence shown here is derived from an EMBL/GenBank/DDBJ whole genome shotgun (WGS) entry which is preliminary data.</text>
</comment>
<dbReference type="OrthoDB" id="5588650at2"/>
<sequence length="128" mass="13989">MDYLQVKQLHQGLALLTIVFFIWRASRSIVAPGSLPRWAKVLPHIIDTALLAAGLWLMVQLGLSPLHSGWLAAKIIALVLYIALGTFAIKRGRTPKARALAAVGAVLVFIYIVGVAIYKSPWAWFSAV</sequence>
<dbReference type="Pfam" id="PF04247">
    <property type="entry name" value="SirB"/>
    <property type="match status" value="1"/>
</dbReference>
<dbReference type="GO" id="GO:0005886">
    <property type="term" value="C:plasma membrane"/>
    <property type="evidence" value="ECO:0007669"/>
    <property type="project" value="TreeGrafter"/>
</dbReference>
<keyword evidence="3" id="KW-1185">Reference proteome</keyword>
<feature type="transmembrane region" description="Helical" evidence="1">
    <location>
        <begin position="99"/>
        <end position="118"/>
    </location>
</feature>
<dbReference type="InterPro" id="IPR007360">
    <property type="entry name" value="SirB"/>
</dbReference>
<evidence type="ECO:0000313" key="3">
    <source>
        <dbReference type="Proteomes" id="UP000268033"/>
    </source>
</evidence>
<evidence type="ECO:0000313" key="2">
    <source>
        <dbReference type="EMBL" id="ROQ24231.1"/>
    </source>
</evidence>
<dbReference type="PANTHER" id="PTHR39594:SF1">
    <property type="entry name" value="PROTEIN YCHQ"/>
    <property type="match status" value="1"/>
</dbReference>
<name>A0A3N1P9X8_9GAMM</name>
<dbReference type="AlphaFoldDB" id="A0A3N1P9X8"/>
<protein>
    <submittedName>
        <fullName evidence="2">Putative membrane protein SirB2</fullName>
    </submittedName>
</protein>
<gene>
    <name evidence="2" type="ORF">EDC28_107112</name>
</gene>
<keyword evidence="1" id="KW-1133">Transmembrane helix</keyword>
<dbReference type="PANTHER" id="PTHR39594">
    <property type="entry name" value="PROTEIN YCHQ"/>
    <property type="match status" value="1"/>
</dbReference>
<feature type="transmembrane region" description="Helical" evidence="1">
    <location>
        <begin position="42"/>
        <end position="63"/>
    </location>
</feature>
<dbReference type="PIRSF" id="PIRSF005610">
    <property type="entry name" value="SirB"/>
    <property type="match status" value="1"/>
</dbReference>
<accession>A0A3N1P9X8</accession>
<dbReference type="EMBL" id="RJUL01000007">
    <property type="protein sequence ID" value="ROQ24231.1"/>
    <property type="molecule type" value="Genomic_DNA"/>
</dbReference>
<keyword evidence="1" id="KW-0472">Membrane</keyword>
<keyword evidence="1" id="KW-0812">Transmembrane</keyword>